<evidence type="ECO:0000313" key="5">
    <source>
        <dbReference type="Proteomes" id="UP000094296"/>
    </source>
</evidence>
<dbReference type="STRING" id="766136.BHF68_06710"/>
<dbReference type="Proteomes" id="UP000094296">
    <property type="component" value="Unassembled WGS sequence"/>
</dbReference>
<dbReference type="Gene3D" id="3.40.50.2300">
    <property type="match status" value="1"/>
</dbReference>
<dbReference type="InterPro" id="IPR050595">
    <property type="entry name" value="Bact_response_regulator"/>
</dbReference>
<keyword evidence="1 2" id="KW-0597">Phosphoprotein</keyword>
<dbReference type="SUPFAM" id="SSF52172">
    <property type="entry name" value="CheY-like"/>
    <property type="match status" value="1"/>
</dbReference>
<reference evidence="4 5" key="1">
    <citation type="submission" date="2016-09" db="EMBL/GenBank/DDBJ databases">
        <title>Draft genome sequence for the type strain of Desulfuribacillus alkaliarsenatis AHT28, an obligately anaerobic, sulfidogenic bacterium isolated from Russian soda lake sediments.</title>
        <authorList>
            <person name="Abin C.A."/>
            <person name="Hollibaugh J.T."/>
        </authorList>
    </citation>
    <scope>NUCLEOTIDE SEQUENCE [LARGE SCALE GENOMIC DNA]</scope>
    <source>
        <strain evidence="4 5">AHT28</strain>
    </source>
</reference>
<dbReference type="PANTHER" id="PTHR44591:SF3">
    <property type="entry name" value="RESPONSE REGULATORY DOMAIN-CONTAINING PROTEIN"/>
    <property type="match status" value="1"/>
</dbReference>
<gene>
    <name evidence="4" type="ORF">BHF68_06710</name>
</gene>
<dbReference type="PROSITE" id="PS50110">
    <property type="entry name" value="RESPONSE_REGULATORY"/>
    <property type="match status" value="1"/>
</dbReference>
<proteinExistence type="predicted"/>
<dbReference type="EMBL" id="MIJE01000030">
    <property type="protein sequence ID" value="OEF96757.1"/>
    <property type="molecule type" value="Genomic_DNA"/>
</dbReference>
<organism evidence="4 5">
    <name type="scientific">Desulfuribacillus alkaliarsenatis</name>
    <dbReference type="NCBI Taxonomy" id="766136"/>
    <lineage>
        <taxon>Bacteria</taxon>
        <taxon>Bacillati</taxon>
        <taxon>Bacillota</taxon>
        <taxon>Desulfuribacillia</taxon>
        <taxon>Desulfuribacillales</taxon>
        <taxon>Desulfuribacillaceae</taxon>
        <taxon>Desulfuribacillus</taxon>
    </lineage>
</organism>
<dbReference type="Pfam" id="PF00072">
    <property type="entry name" value="Response_reg"/>
    <property type="match status" value="1"/>
</dbReference>
<feature type="domain" description="Response regulatory" evidence="3">
    <location>
        <begin position="4"/>
        <end position="119"/>
    </location>
</feature>
<evidence type="ECO:0000259" key="3">
    <source>
        <dbReference type="PROSITE" id="PS50110"/>
    </source>
</evidence>
<sequence>MNKKVLIVDDQAGIRMLLSEVLRSEGVEVVDVPNGEIAIQVCPKLQPDLVLLDMKMPGMSGVDTLRYLRKELDLDVPVILMTAYSELEMLEEAIRLGINRQIMKPFDVFSVSKEIVHEVCKTPSFCG</sequence>
<dbReference type="InterPro" id="IPR001789">
    <property type="entry name" value="Sig_transdc_resp-reg_receiver"/>
</dbReference>
<protein>
    <recommendedName>
        <fullName evidence="3">Response regulatory domain-containing protein</fullName>
    </recommendedName>
</protein>
<name>A0A1E5G1H0_9FIRM</name>
<accession>A0A1E5G1H0</accession>
<dbReference type="GO" id="GO:0000160">
    <property type="term" value="P:phosphorelay signal transduction system"/>
    <property type="evidence" value="ECO:0007669"/>
    <property type="project" value="InterPro"/>
</dbReference>
<evidence type="ECO:0000313" key="4">
    <source>
        <dbReference type="EMBL" id="OEF96757.1"/>
    </source>
</evidence>
<dbReference type="InterPro" id="IPR011006">
    <property type="entry name" value="CheY-like_superfamily"/>
</dbReference>
<feature type="modified residue" description="4-aspartylphosphate" evidence="2">
    <location>
        <position position="53"/>
    </location>
</feature>
<evidence type="ECO:0000256" key="2">
    <source>
        <dbReference type="PROSITE-ProRule" id="PRU00169"/>
    </source>
</evidence>
<evidence type="ECO:0000256" key="1">
    <source>
        <dbReference type="ARBA" id="ARBA00022553"/>
    </source>
</evidence>
<dbReference type="PANTHER" id="PTHR44591">
    <property type="entry name" value="STRESS RESPONSE REGULATOR PROTEIN 1"/>
    <property type="match status" value="1"/>
</dbReference>
<dbReference type="AlphaFoldDB" id="A0A1E5G1H0"/>
<comment type="caution">
    <text evidence="4">The sequence shown here is derived from an EMBL/GenBank/DDBJ whole genome shotgun (WGS) entry which is preliminary data.</text>
</comment>
<dbReference type="RefSeq" id="WP_069643340.1">
    <property type="nucleotide sequence ID" value="NZ_MIJE01000030.1"/>
</dbReference>
<dbReference type="SMART" id="SM00448">
    <property type="entry name" value="REC"/>
    <property type="match status" value="1"/>
</dbReference>
<keyword evidence="5" id="KW-1185">Reference proteome</keyword>